<evidence type="ECO:0000313" key="3">
    <source>
        <dbReference type="Proteomes" id="UP000548504"/>
    </source>
</evidence>
<dbReference type="SUPFAM" id="SSF53474">
    <property type="entry name" value="alpha/beta-Hydrolases"/>
    <property type="match status" value="1"/>
</dbReference>
<dbReference type="CDD" id="cd00519">
    <property type="entry name" value="Lipase_3"/>
    <property type="match status" value="1"/>
</dbReference>
<dbReference type="Proteomes" id="UP000548504">
    <property type="component" value="Unassembled WGS sequence"/>
</dbReference>
<name>A0A7X1BNX2_9ENTR</name>
<feature type="domain" description="Fungal lipase-type" evidence="1">
    <location>
        <begin position="277"/>
        <end position="406"/>
    </location>
</feature>
<sequence>MAEVTTSTQCKYPDFFIENEAFDWVEFQLVDELGDTVANMEWFAENEATRCGLIPRYTGYSDANGIIKIKDIHPLPLTLKIQSQSLVDEMENRALRFERDEDNSKVKKLSSENNYGYQYVRVGQLCNVRPKLDKWDGIVLPEFHFPLDKTYKGVTVHVADLNKRTMIEICPFRAWTLILHHTASYSLTNAYNLGIMADLAYSYDSETDRNSVYGFFCIQCLDLSSIPVFEDGKHRFPAIVTDVPFRERHSKPIFMDTADEEEGETQLFYVTTKTQAIVAWRGTEMSKLSDLWTDASFVPLECFDIVPEGKIHGGFLQAYQVAKKNYSKIFNQIKVDGKTLELFICGHSLGGSLALIHSAEIRDLNPLLYTYGMPRTLTASAVNYLKNLTHFRHVNDADTIPSVPPDANLDNWFYDLWGPVGGTLGFFWSVIELMPQALGLKFWECFWHHGSIAVFFNTTQTTEWKECKVPNSPSSCRRIRKRLPIETRLYLVPELILEASQKANEAQKRFTQLLTKMDKEDWFPPYTNPDLDHATNVGRHSMPDQYLSYLNNQLKECTQPTLTMMRRINREKFLKQMKTYESSSPVEEFTRNSAFIEIHDVVASTLDMTRGVKGGNEALEYIKPLNFEEFEL</sequence>
<dbReference type="GO" id="GO:0006629">
    <property type="term" value="P:lipid metabolic process"/>
    <property type="evidence" value="ECO:0007669"/>
    <property type="project" value="InterPro"/>
</dbReference>
<gene>
    <name evidence="2" type="ORF">H7I73_12255</name>
</gene>
<comment type="caution">
    <text evidence="2">The sequence shown here is derived from an EMBL/GenBank/DDBJ whole genome shotgun (WGS) entry which is preliminary data.</text>
</comment>
<dbReference type="EMBL" id="JACLAG010000002">
    <property type="protein sequence ID" value="MBC2620412.1"/>
    <property type="molecule type" value="Genomic_DNA"/>
</dbReference>
<organism evidence="2 3">
    <name type="scientific">Citrobacter cronae</name>
    <dbReference type="NCBI Taxonomy" id="1748967"/>
    <lineage>
        <taxon>Bacteria</taxon>
        <taxon>Pseudomonadati</taxon>
        <taxon>Pseudomonadota</taxon>
        <taxon>Gammaproteobacteria</taxon>
        <taxon>Enterobacterales</taxon>
        <taxon>Enterobacteriaceae</taxon>
        <taxon>Citrobacter</taxon>
        <taxon>Citrobacter freundii complex</taxon>
    </lineage>
</organism>
<reference evidence="2 3" key="1">
    <citation type="submission" date="2020-08" db="EMBL/GenBank/DDBJ databases">
        <title>Emergence and comparative genomics analysis of Citrobacter in Fennec fox imported from North Africa to China.</title>
        <authorList>
            <person name="Zheng B."/>
        </authorList>
    </citation>
    <scope>NUCLEOTIDE SEQUENCE [LARGE SCALE GENOMIC DNA]</scope>
    <source>
        <strain evidence="2 3">FF141</strain>
    </source>
</reference>
<evidence type="ECO:0000313" key="2">
    <source>
        <dbReference type="EMBL" id="MBC2620412.1"/>
    </source>
</evidence>
<dbReference type="Gene3D" id="3.40.50.1820">
    <property type="entry name" value="alpha/beta hydrolase"/>
    <property type="match status" value="1"/>
</dbReference>
<proteinExistence type="predicted"/>
<protein>
    <submittedName>
        <fullName evidence="2">Lipase family protein</fullName>
    </submittedName>
</protein>
<evidence type="ECO:0000259" key="1">
    <source>
        <dbReference type="Pfam" id="PF01764"/>
    </source>
</evidence>
<accession>A0A7X1BNX2</accession>
<dbReference type="InterPro" id="IPR051218">
    <property type="entry name" value="Sec_MonoDiacylglyc_Lipase"/>
</dbReference>
<dbReference type="AlphaFoldDB" id="A0A7X1BNX2"/>
<dbReference type="PANTHER" id="PTHR45856">
    <property type="entry name" value="ALPHA/BETA-HYDROLASES SUPERFAMILY PROTEIN"/>
    <property type="match status" value="1"/>
</dbReference>
<dbReference type="RefSeq" id="WP_185655970.1">
    <property type="nucleotide sequence ID" value="NZ_JACLAG010000002.1"/>
</dbReference>
<dbReference type="InterPro" id="IPR002921">
    <property type="entry name" value="Fungal_lipase-type"/>
</dbReference>
<dbReference type="InterPro" id="IPR029058">
    <property type="entry name" value="AB_hydrolase_fold"/>
</dbReference>
<dbReference type="PANTHER" id="PTHR45856:SF24">
    <property type="entry name" value="FUNGAL LIPASE-LIKE DOMAIN-CONTAINING PROTEIN"/>
    <property type="match status" value="1"/>
</dbReference>
<dbReference type="Pfam" id="PF01764">
    <property type="entry name" value="Lipase_3"/>
    <property type="match status" value="1"/>
</dbReference>